<feature type="domain" description="Metallo-beta-lactamase" evidence="3">
    <location>
        <begin position="7"/>
        <end position="191"/>
    </location>
</feature>
<dbReference type="EMBL" id="BAABRI010000013">
    <property type="protein sequence ID" value="GAA5483315.1"/>
    <property type="molecule type" value="Genomic_DNA"/>
</dbReference>
<dbReference type="Gene3D" id="3.60.15.10">
    <property type="entry name" value="Ribonuclease Z/Hydroxyacylglutathione hydrolase-like"/>
    <property type="match status" value="1"/>
</dbReference>
<dbReference type="GO" id="GO:0016787">
    <property type="term" value="F:hydrolase activity"/>
    <property type="evidence" value="ECO:0007669"/>
    <property type="project" value="UniProtKB-KW"/>
</dbReference>
<comment type="caution">
    <text evidence="4">The sequence shown here is derived from an EMBL/GenBank/DDBJ whole genome shotgun (WGS) entry which is preliminary data.</text>
</comment>
<name>A0ABP9UP24_9BACT</name>
<dbReference type="Proteomes" id="UP001476282">
    <property type="component" value="Unassembled WGS sequence"/>
</dbReference>
<gene>
    <name evidence="4" type="ORF">Hsar01_02545</name>
</gene>
<accession>A0ABP9UP24</accession>
<keyword evidence="5" id="KW-1185">Reference proteome</keyword>
<reference evidence="4 5" key="1">
    <citation type="submission" date="2024-02" db="EMBL/GenBank/DDBJ databases">
        <title>Haloferula sargassicola NBRC 104335.</title>
        <authorList>
            <person name="Ichikawa N."/>
            <person name="Katano-Makiyama Y."/>
            <person name="Hidaka K."/>
        </authorList>
    </citation>
    <scope>NUCLEOTIDE SEQUENCE [LARGE SCALE GENOMIC DNA]</scope>
    <source>
        <strain evidence="4 5">NBRC 104335</strain>
    </source>
</reference>
<dbReference type="NCBIfam" id="NF001911">
    <property type="entry name" value="PRK00685.1"/>
    <property type="match status" value="1"/>
</dbReference>
<dbReference type="HAMAP" id="MF_00457">
    <property type="entry name" value="UPF0173"/>
    <property type="match status" value="1"/>
</dbReference>
<dbReference type="InterPro" id="IPR036866">
    <property type="entry name" value="RibonucZ/Hydroxyglut_hydro"/>
</dbReference>
<evidence type="ECO:0000313" key="4">
    <source>
        <dbReference type="EMBL" id="GAA5483315.1"/>
    </source>
</evidence>
<dbReference type="InterPro" id="IPR050114">
    <property type="entry name" value="UPF0173_UPF0282_UlaG_hydrolase"/>
</dbReference>
<evidence type="ECO:0000256" key="2">
    <source>
        <dbReference type="HAMAP-Rule" id="MF_00457"/>
    </source>
</evidence>
<dbReference type="PANTHER" id="PTHR43546:SF3">
    <property type="entry name" value="UPF0173 METAL-DEPENDENT HYDROLASE MJ1163"/>
    <property type="match status" value="1"/>
</dbReference>
<proteinExistence type="inferred from homology"/>
<evidence type="ECO:0000259" key="3">
    <source>
        <dbReference type="SMART" id="SM00849"/>
    </source>
</evidence>
<sequence length="227" mass="24461">MKLTYYGHSSFAIELADGTRLLFDPFISPNEAASDIEVDAIEADFVLLTHGHADHVADAESILKRTGATLISNFEVAGWFGDKGIEKTHGMNHGGGYDFPFGRVKYVNAIHSSSMPDGSYGGNPGGFVIETPEGTFYVSGDTALHFDMKLIGERHRLDFALLCIGDNFTMGPADAAIAAEWVGAKKVVGTHYDTFPPIKIDHDQAKGAFAERGVELLLPAIGETLEL</sequence>
<dbReference type="InterPro" id="IPR022877">
    <property type="entry name" value="UPF0173"/>
</dbReference>
<organism evidence="4 5">
    <name type="scientific">Haloferula sargassicola</name>
    <dbReference type="NCBI Taxonomy" id="490096"/>
    <lineage>
        <taxon>Bacteria</taxon>
        <taxon>Pseudomonadati</taxon>
        <taxon>Verrucomicrobiota</taxon>
        <taxon>Verrucomicrobiia</taxon>
        <taxon>Verrucomicrobiales</taxon>
        <taxon>Verrucomicrobiaceae</taxon>
        <taxon>Haloferula</taxon>
    </lineage>
</organism>
<dbReference type="PANTHER" id="PTHR43546">
    <property type="entry name" value="UPF0173 METAL-DEPENDENT HYDROLASE MJ1163-RELATED"/>
    <property type="match status" value="1"/>
</dbReference>
<dbReference type="SMART" id="SM00849">
    <property type="entry name" value="Lactamase_B"/>
    <property type="match status" value="1"/>
</dbReference>
<protein>
    <recommendedName>
        <fullName evidence="2">UPF0173 metal-dependent hydrolase Hsar01_02545</fullName>
    </recommendedName>
</protein>
<dbReference type="Pfam" id="PF13483">
    <property type="entry name" value="Lactamase_B_3"/>
    <property type="match status" value="1"/>
</dbReference>
<evidence type="ECO:0000256" key="1">
    <source>
        <dbReference type="ARBA" id="ARBA00022801"/>
    </source>
</evidence>
<keyword evidence="1 2" id="KW-0378">Hydrolase</keyword>
<dbReference type="SUPFAM" id="SSF56281">
    <property type="entry name" value="Metallo-hydrolase/oxidoreductase"/>
    <property type="match status" value="1"/>
</dbReference>
<dbReference type="InterPro" id="IPR001279">
    <property type="entry name" value="Metallo-B-lactamas"/>
</dbReference>
<dbReference type="RefSeq" id="WP_353567427.1">
    <property type="nucleotide sequence ID" value="NZ_BAABRI010000013.1"/>
</dbReference>
<evidence type="ECO:0000313" key="5">
    <source>
        <dbReference type="Proteomes" id="UP001476282"/>
    </source>
</evidence>
<comment type="similarity">
    <text evidence="2">Belongs to the UPF0173 family.</text>
</comment>